<keyword evidence="7" id="KW-1185">Reference proteome</keyword>
<dbReference type="PANTHER" id="PTHR43818">
    <property type="entry name" value="BCDNA.GH03377"/>
    <property type="match status" value="1"/>
</dbReference>
<evidence type="ECO:0000313" key="8">
    <source>
        <dbReference type="Proteomes" id="UP000581087"/>
    </source>
</evidence>
<proteinExistence type="predicted"/>
<evidence type="ECO:0000256" key="1">
    <source>
        <dbReference type="ARBA" id="ARBA00023002"/>
    </source>
</evidence>
<reference evidence="5 8" key="2">
    <citation type="submission" date="2020-07" db="EMBL/GenBank/DDBJ databases">
        <title>Sequencing the genomes of 1000 actinobacteria strains.</title>
        <authorList>
            <person name="Klenk H.-P."/>
        </authorList>
    </citation>
    <scope>NUCLEOTIDE SEQUENCE [LARGE SCALE GENOMIC DNA]</scope>
    <source>
        <strain evidence="5 8">DSM 23870</strain>
    </source>
</reference>
<dbReference type="EMBL" id="JACCBI010000001">
    <property type="protein sequence ID" value="NYD67203.1"/>
    <property type="molecule type" value="Genomic_DNA"/>
</dbReference>
<dbReference type="GO" id="GO:0000166">
    <property type="term" value="F:nucleotide binding"/>
    <property type="evidence" value="ECO:0007669"/>
    <property type="project" value="InterPro"/>
</dbReference>
<dbReference type="InterPro" id="IPR036291">
    <property type="entry name" value="NAD(P)-bd_dom_sf"/>
</dbReference>
<comment type="caution">
    <text evidence="6">The sequence shown here is derived from an EMBL/GenBank/DDBJ whole genome shotgun (WGS) entry which is preliminary data.</text>
</comment>
<dbReference type="RefSeq" id="WP_129173810.1">
    <property type="nucleotide sequence ID" value="NZ_JACCBI010000001.1"/>
</dbReference>
<dbReference type="Proteomes" id="UP000581087">
    <property type="component" value="Unassembled WGS sequence"/>
</dbReference>
<evidence type="ECO:0000259" key="4">
    <source>
        <dbReference type="Pfam" id="PF22725"/>
    </source>
</evidence>
<evidence type="ECO:0000256" key="2">
    <source>
        <dbReference type="ARBA" id="ARBA00023027"/>
    </source>
</evidence>
<reference evidence="6 7" key="1">
    <citation type="submission" date="2019-01" db="EMBL/GenBank/DDBJ databases">
        <title>Agromyces.</title>
        <authorList>
            <person name="Li J."/>
        </authorList>
    </citation>
    <scope>NUCLEOTIDE SEQUENCE [LARGE SCALE GENOMIC DNA]</scope>
    <source>
        <strain evidence="6 7">DSM 23870</strain>
    </source>
</reference>
<evidence type="ECO:0000259" key="3">
    <source>
        <dbReference type="Pfam" id="PF01408"/>
    </source>
</evidence>
<dbReference type="SUPFAM" id="SSF55347">
    <property type="entry name" value="Glyceraldehyde-3-phosphate dehydrogenase-like, C-terminal domain"/>
    <property type="match status" value="1"/>
</dbReference>
<dbReference type="SUPFAM" id="SSF51735">
    <property type="entry name" value="NAD(P)-binding Rossmann-fold domains"/>
    <property type="match status" value="1"/>
</dbReference>
<dbReference type="Pfam" id="PF22725">
    <property type="entry name" value="GFO_IDH_MocA_C3"/>
    <property type="match status" value="1"/>
</dbReference>
<feature type="domain" description="GFO/IDH/MocA-like oxidoreductase" evidence="4">
    <location>
        <begin position="133"/>
        <end position="267"/>
    </location>
</feature>
<dbReference type="Gene3D" id="3.30.360.10">
    <property type="entry name" value="Dihydrodipicolinate Reductase, domain 2"/>
    <property type="match status" value="1"/>
</dbReference>
<sequence length="379" mass="39363">MTKTGPVGVGFIGTGMISDTYLEHLTRFPDVRVLILGDLDESRAAAQAAKHGVPESGSAADVLAHPDVEIVVNLTIPAVHAEVASAAIAAGKNVWTEKPISVDRQSGIDLLAQAAAAGLRVGVAPDTVLGPGVQTARRAIARGDIGVPLSAQTVMQYAGPDIFHPNPEFLFARGAGPLFDMGPYYVTTLISIFGAVTRVGAVGSQARAIRTVLAGDRAGTEFAVEVPTHVNAIAQFDGGGVSQSVFSFDSPLARTGFVEITGTEGTLVVPDPNMFTGEVKITRAVSSVDAFRGETEWEIVPTTGVEAGRGLGVLDMARAIRSGGTHIATGELGYHVLDTLVSIDESVQTGAMVDVESTVADIPLVPEDWDPFAATIDAR</sequence>
<dbReference type="InterPro" id="IPR050463">
    <property type="entry name" value="Gfo/Idh/MocA_oxidrdct_glycsds"/>
</dbReference>
<dbReference type="PANTHER" id="PTHR43818:SF11">
    <property type="entry name" value="BCDNA.GH03377"/>
    <property type="match status" value="1"/>
</dbReference>
<accession>A0A4Q2M984</accession>
<feature type="domain" description="Gfo/Idh/MocA-like oxidoreductase N-terminal" evidence="3">
    <location>
        <begin position="8"/>
        <end position="123"/>
    </location>
</feature>
<dbReference type="OrthoDB" id="9776544at2"/>
<keyword evidence="2" id="KW-0520">NAD</keyword>
<evidence type="ECO:0000313" key="7">
    <source>
        <dbReference type="Proteomes" id="UP000292686"/>
    </source>
</evidence>
<keyword evidence="1" id="KW-0560">Oxidoreductase</keyword>
<dbReference type="InterPro" id="IPR055170">
    <property type="entry name" value="GFO_IDH_MocA-like_dom"/>
</dbReference>
<dbReference type="Proteomes" id="UP000292686">
    <property type="component" value="Unassembled WGS sequence"/>
</dbReference>
<dbReference type="Gene3D" id="3.40.50.720">
    <property type="entry name" value="NAD(P)-binding Rossmann-like Domain"/>
    <property type="match status" value="1"/>
</dbReference>
<protein>
    <submittedName>
        <fullName evidence="6">Gfo/Idh/MocA family oxidoreductase</fullName>
    </submittedName>
    <submittedName>
        <fullName evidence="5">Putative dehydrogenase</fullName>
    </submittedName>
</protein>
<dbReference type="GO" id="GO:0016491">
    <property type="term" value="F:oxidoreductase activity"/>
    <property type="evidence" value="ECO:0007669"/>
    <property type="project" value="UniProtKB-KW"/>
</dbReference>
<organism evidence="6 7">
    <name type="scientific">Agromyces atrinae</name>
    <dbReference type="NCBI Taxonomy" id="592376"/>
    <lineage>
        <taxon>Bacteria</taxon>
        <taxon>Bacillati</taxon>
        <taxon>Actinomycetota</taxon>
        <taxon>Actinomycetes</taxon>
        <taxon>Micrococcales</taxon>
        <taxon>Microbacteriaceae</taxon>
        <taxon>Agromyces</taxon>
    </lineage>
</organism>
<dbReference type="AlphaFoldDB" id="A0A4Q2M984"/>
<evidence type="ECO:0000313" key="6">
    <source>
        <dbReference type="EMBL" id="RXZ86963.1"/>
    </source>
</evidence>
<evidence type="ECO:0000313" key="5">
    <source>
        <dbReference type="EMBL" id="NYD67203.1"/>
    </source>
</evidence>
<dbReference type="InterPro" id="IPR000683">
    <property type="entry name" value="Gfo/Idh/MocA-like_OxRdtase_N"/>
</dbReference>
<name>A0A4Q2M984_9MICO</name>
<dbReference type="Pfam" id="PF01408">
    <property type="entry name" value="GFO_IDH_MocA"/>
    <property type="match status" value="1"/>
</dbReference>
<gene>
    <name evidence="5" type="ORF">BJ972_001722</name>
    <name evidence="6" type="ORF">ESP50_07830</name>
</gene>
<dbReference type="EMBL" id="SDPM01000003">
    <property type="protein sequence ID" value="RXZ86963.1"/>
    <property type="molecule type" value="Genomic_DNA"/>
</dbReference>